<organism evidence="12 13">
    <name type="scientific">Candidatus Kaiserbacteria bacterium RIFCSPHIGHO2_01_FULL_54_36</name>
    <dbReference type="NCBI Taxonomy" id="1798482"/>
    <lineage>
        <taxon>Bacteria</taxon>
        <taxon>Candidatus Kaiseribacteriota</taxon>
    </lineage>
</organism>
<evidence type="ECO:0000256" key="3">
    <source>
        <dbReference type="ARBA" id="ARBA00022723"/>
    </source>
</evidence>
<dbReference type="InterPro" id="IPR014729">
    <property type="entry name" value="Rossmann-like_a/b/a_fold"/>
</dbReference>
<dbReference type="InterPro" id="IPR056411">
    <property type="entry name" value="CysS_C"/>
</dbReference>
<comment type="cofactor">
    <cofactor evidence="9">
        <name>Zn(2+)</name>
        <dbReference type="ChEBI" id="CHEBI:29105"/>
    </cofactor>
    <text evidence="9">Binds 1 zinc ion per subunit.</text>
</comment>
<evidence type="ECO:0000259" key="11">
    <source>
        <dbReference type="Pfam" id="PF23493"/>
    </source>
</evidence>
<sequence length="491" mass="55548">MWFDGFLSPKSSTQVPLYFFNTLSGGKERFEAIPHAREVRMYNCGPTVYGRQHIGNLSMFVFTDVLRRTLEYNDFKVKQVINFTDFGHLTSDADVGEDKMTTGLEREGLALTLENMRTLGEKYANLFLEDIRKLNIEVDRVTFPRASDFIPTQIAMIKALEEKGYAYVGTHGVYFDTSRFPDYGKLGNINLAGLREGARVDKDKEKRNPTDFILWKSNKKMGWDSPWGLGFPGWHIECSAMIRATLGTQIDIHTGGIEHIPVHHNNEIAQSESATGKKPLARFWMHRAHLQLEGAKIAKSEGTVIYLPDILERGFHPLAFRYLLLSSHYRTGANFTWEALGAAQVAFGKLVALRLSQKVEPGVVSQKWRSEFTGRINDDLDTPGALATVWDMTKDYSLSPAMLLGTLLDADRVLNLSLSLPDEAARALAARYMQEEVSEENLPENIRGFMREREEAREAKDWPRADELRDLIESAGYTLEDKAGGTRVVRK</sequence>
<comment type="caution">
    <text evidence="12">The sequence shown here is derived from an EMBL/GenBank/DDBJ whole genome shotgun (WGS) entry which is preliminary data.</text>
</comment>
<keyword evidence="7 9" id="KW-0648">Protein biosynthesis</keyword>
<accession>A0A1F6CPM4</accession>
<dbReference type="HAMAP" id="MF_00041">
    <property type="entry name" value="Cys_tRNA_synth"/>
    <property type="match status" value="1"/>
</dbReference>
<dbReference type="NCBIfam" id="TIGR00435">
    <property type="entry name" value="cysS"/>
    <property type="match status" value="1"/>
</dbReference>
<evidence type="ECO:0000256" key="6">
    <source>
        <dbReference type="ARBA" id="ARBA00022840"/>
    </source>
</evidence>
<dbReference type="SUPFAM" id="SSF47323">
    <property type="entry name" value="Anticodon-binding domain of a subclass of class I aminoacyl-tRNA synthetases"/>
    <property type="match status" value="1"/>
</dbReference>
<feature type="domain" description="tRNA synthetases class I catalytic" evidence="10">
    <location>
        <begin position="35"/>
        <end position="343"/>
    </location>
</feature>
<comment type="subunit">
    <text evidence="1 9">Monomer.</text>
</comment>
<feature type="binding site" evidence="9">
    <location>
        <position position="263"/>
    </location>
    <ligand>
        <name>Zn(2+)</name>
        <dbReference type="ChEBI" id="CHEBI:29105"/>
    </ligand>
</feature>
<dbReference type="Gene3D" id="1.20.120.1910">
    <property type="entry name" value="Cysteine-tRNA ligase, C-terminal anti-codon recognition domain"/>
    <property type="match status" value="1"/>
</dbReference>
<dbReference type="GO" id="GO:0005524">
    <property type="term" value="F:ATP binding"/>
    <property type="evidence" value="ECO:0007669"/>
    <property type="project" value="UniProtKB-UniRule"/>
</dbReference>
<keyword evidence="9" id="KW-0963">Cytoplasm</keyword>
<feature type="binding site" evidence="9">
    <location>
        <position position="44"/>
    </location>
    <ligand>
        <name>Zn(2+)</name>
        <dbReference type="ChEBI" id="CHEBI:29105"/>
    </ligand>
</feature>
<evidence type="ECO:0000256" key="8">
    <source>
        <dbReference type="ARBA" id="ARBA00023146"/>
    </source>
</evidence>
<evidence type="ECO:0000256" key="5">
    <source>
        <dbReference type="ARBA" id="ARBA00022833"/>
    </source>
</evidence>
<comment type="caution">
    <text evidence="9">Lacks conserved residue(s) required for the propagation of feature annotation.</text>
</comment>
<keyword evidence="2 9" id="KW-0436">Ligase</keyword>
<dbReference type="Proteomes" id="UP000178370">
    <property type="component" value="Unassembled WGS sequence"/>
</dbReference>
<dbReference type="InterPro" id="IPR024909">
    <property type="entry name" value="Cys-tRNA/MSH_ligase"/>
</dbReference>
<keyword evidence="6 9" id="KW-0067">ATP-binding</keyword>
<dbReference type="PANTHER" id="PTHR10890:SF3">
    <property type="entry name" value="CYSTEINE--TRNA LIGASE, CYTOPLASMIC"/>
    <property type="match status" value="1"/>
</dbReference>
<evidence type="ECO:0000313" key="12">
    <source>
        <dbReference type="EMBL" id="OGG51047.1"/>
    </source>
</evidence>
<comment type="catalytic activity">
    <reaction evidence="9">
        <text>tRNA(Cys) + L-cysteine + ATP = L-cysteinyl-tRNA(Cys) + AMP + diphosphate</text>
        <dbReference type="Rhea" id="RHEA:17773"/>
        <dbReference type="Rhea" id="RHEA-COMP:9661"/>
        <dbReference type="Rhea" id="RHEA-COMP:9679"/>
        <dbReference type="ChEBI" id="CHEBI:30616"/>
        <dbReference type="ChEBI" id="CHEBI:33019"/>
        <dbReference type="ChEBI" id="CHEBI:35235"/>
        <dbReference type="ChEBI" id="CHEBI:78442"/>
        <dbReference type="ChEBI" id="CHEBI:78517"/>
        <dbReference type="ChEBI" id="CHEBI:456215"/>
        <dbReference type="EC" id="6.1.1.16"/>
    </reaction>
</comment>
<comment type="similarity">
    <text evidence="9">Belongs to the class-I aminoacyl-tRNA synthetase family.</text>
</comment>
<protein>
    <recommendedName>
        <fullName evidence="9">Cysteine--tRNA ligase</fullName>
        <ecNumber evidence="9">6.1.1.16</ecNumber>
    </recommendedName>
    <alternativeName>
        <fullName evidence="9">Cysteinyl-tRNA synthetase</fullName>
        <shortName evidence="9">CysRS</shortName>
    </alternativeName>
</protein>
<evidence type="ECO:0000256" key="4">
    <source>
        <dbReference type="ARBA" id="ARBA00022741"/>
    </source>
</evidence>
<dbReference type="InterPro" id="IPR032678">
    <property type="entry name" value="tRNA-synt_1_cat_dom"/>
</dbReference>
<evidence type="ECO:0000256" key="1">
    <source>
        <dbReference type="ARBA" id="ARBA00011245"/>
    </source>
</evidence>
<dbReference type="GO" id="GO:0006423">
    <property type="term" value="P:cysteinyl-tRNA aminoacylation"/>
    <property type="evidence" value="ECO:0007669"/>
    <property type="project" value="UniProtKB-UniRule"/>
</dbReference>
<evidence type="ECO:0000313" key="13">
    <source>
        <dbReference type="Proteomes" id="UP000178370"/>
    </source>
</evidence>
<gene>
    <name evidence="9" type="primary">cysS</name>
    <name evidence="12" type="ORF">A2763_04215</name>
</gene>
<evidence type="ECO:0000256" key="2">
    <source>
        <dbReference type="ARBA" id="ARBA00022598"/>
    </source>
</evidence>
<feature type="binding site" evidence="9">
    <location>
        <position position="267"/>
    </location>
    <ligand>
        <name>Zn(2+)</name>
        <dbReference type="ChEBI" id="CHEBI:29105"/>
    </ligand>
</feature>
<dbReference type="PANTHER" id="PTHR10890">
    <property type="entry name" value="CYSTEINYL-TRNA SYNTHETASE"/>
    <property type="match status" value="1"/>
</dbReference>
<dbReference type="SUPFAM" id="SSF52374">
    <property type="entry name" value="Nucleotidylyl transferase"/>
    <property type="match status" value="1"/>
</dbReference>
<dbReference type="GO" id="GO:0004817">
    <property type="term" value="F:cysteine-tRNA ligase activity"/>
    <property type="evidence" value="ECO:0007669"/>
    <property type="project" value="UniProtKB-UniRule"/>
</dbReference>
<evidence type="ECO:0000256" key="7">
    <source>
        <dbReference type="ARBA" id="ARBA00022917"/>
    </source>
</evidence>
<evidence type="ECO:0000259" key="10">
    <source>
        <dbReference type="Pfam" id="PF01406"/>
    </source>
</evidence>
<dbReference type="InterPro" id="IPR009080">
    <property type="entry name" value="tRNAsynth_Ia_anticodon-bd"/>
</dbReference>
<keyword evidence="3 9" id="KW-0479">Metal-binding</keyword>
<feature type="domain" description="Cysteinyl-tRNA ligase anticodon binding" evidence="11">
    <location>
        <begin position="442"/>
        <end position="485"/>
    </location>
</feature>
<feature type="short sequence motif" description="'HIGH' region" evidence="9">
    <location>
        <begin position="46"/>
        <end position="56"/>
    </location>
</feature>
<feature type="binding site" evidence="9">
    <location>
        <position position="238"/>
    </location>
    <ligand>
        <name>Zn(2+)</name>
        <dbReference type="ChEBI" id="CHEBI:29105"/>
    </ligand>
</feature>
<dbReference type="EMBL" id="MFKV01000003">
    <property type="protein sequence ID" value="OGG51047.1"/>
    <property type="molecule type" value="Genomic_DNA"/>
</dbReference>
<keyword evidence="5 9" id="KW-0862">Zinc</keyword>
<comment type="subcellular location">
    <subcellularLocation>
        <location evidence="9">Cytoplasm</location>
    </subcellularLocation>
</comment>
<evidence type="ECO:0000256" key="9">
    <source>
        <dbReference type="HAMAP-Rule" id="MF_00041"/>
    </source>
</evidence>
<dbReference type="AlphaFoldDB" id="A0A1F6CPM4"/>
<name>A0A1F6CPM4_9BACT</name>
<dbReference type="GO" id="GO:0005829">
    <property type="term" value="C:cytosol"/>
    <property type="evidence" value="ECO:0007669"/>
    <property type="project" value="TreeGrafter"/>
</dbReference>
<dbReference type="PRINTS" id="PR00983">
    <property type="entry name" value="TRNASYNTHCYS"/>
</dbReference>
<dbReference type="Gene3D" id="3.40.50.620">
    <property type="entry name" value="HUPs"/>
    <property type="match status" value="1"/>
</dbReference>
<keyword evidence="8 9" id="KW-0030">Aminoacyl-tRNA synthetase</keyword>
<dbReference type="STRING" id="1798482.A2763_04215"/>
<dbReference type="EC" id="6.1.1.16" evidence="9"/>
<dbReference type="Pfam" id="PF01406">
    <property type="entry name" value="tRNA-synt_1e"/>
    <property type="match status" value="1"/>
</dbReference>
<reference evidence="12 13" key="1">
    <citation type="journal article" date="2016" name="Nat. Commun.">
        <title>Thousands of microbial genomes shed light on interconnected biogeochemical processes in an aquifer system.</title>
        <authorList>
            <person name="Anantharaman K."/>
            <person name="Brown C.T."/>
            <person name="Hug L.A."/>
            <person name="Sharon I."/>
            <person name="Castelle C.J."/>
            <person name="Probst A.J."/>
            <person name="Thomas B.C."/>
            <person name="Singh A."/>
            <person name="Wilkins M.J."/>
            <person name="Karaoz U."/>
            <person name="Brodie E.L."/>
            <person name="Williams K.H."/>
            <person name="Hubbard S.S."/>
            <person name="Banfield J.F."/>
        </authorList>
    </citation>
    <scope>NUCLEOTIDE SEQUENCE [LARGE SCALE GENOMIC DNA]</scope>
</reference>
<dbReference type="InterPro" id="IPR015803">
    <property type="entry name" value="Cys-tRNA-ligase"/>
</dbReference>
<keyword evidence="4 9" id="KW-0547">Nucleotide-binding</keyword>
<proteinExistence type="inferred from homology"/>
<feature type="binding site" evidence="9">
    <location>
        <position position="299"/>
    </location>
    <ligand>
        <name>ATP</name>
        <dbReference type="ChEBI" id="CHEBI:30616"/>
    </ligand>
</feature>
<dbReference type="Pfam" id="PF23493">
    <property type="entry name" value="CysS_C"/>
    <property type="match status" value="1"/>
</dbReference>
<dbReference type="GO" id="GO:0008270">
    <property type="term" value="F:zinc ion binding"/>
    <property type="evidence" value="ECO:0007669"/>
    <property type="project" value="UniProtKB-UniRule"/>
</dbReference>